<evidence type="ECO:0000313" key="1">
    <source>
        <dbReference type="Proteomes" id="UP000887579"/>
    </source>
</evidence>
<sequence>MESSFNEIVCPIDAEWKFKKSDLMDLKDWQHLNGKYFYAFNIPGVLYNVNISQNGPYNSIYFYLKHTKERKVTTDITGFIESANYSKKLNEIYEGQYFSFEHLFYGKTAEFFESKNKFFVNGEITVRVKGILKAERSQNTKISVPISMQWKIKEDDLRAKKESNDGYLRSKRINVSSFSDVKYYLSFYPKRVYKSEVGEKTYASVNLNVELGGEEKIEAVFDFSVDSANFNKANQWIFQNSFGYGPSFGSSDDLFDLSKGYIVDGFMTINLQGVLMVEKKQPTVLICRNGFATKAIQKKKDQDFSIVVGEKEIKVHKKVLMEASTVLTAMLGSGLKETTENKMVIDEKDFSFEVVDAAIKLCYSCGVPRKFTTDDLL</sequence>
<name>A0AC34G618_9BILA</name>
<proteinExistence type="predicted"/>
<reference evidence="2" key="1">
    <citation type="submission" date="2022-11" db="UniProtKB">
        <authorList>
            <consortium name="WormBaseParasite"/>
        </authorList>
    </citation>
    <scope>IDENTIFICATION</scope>
</reference>
<evidence type="ECO:0000313" key="2">
    <source>
        <dbReference type="WBParaSite" id="ES5_v2.g25076.t1"/>
    </source>
</evidence>
<organism evidence="1 2">
    <name type="scientific">Panagrolaimus sp. ES5</name>
    <dbReference type="NCBI Taxonomy" id="591445"/>
    <lineage>
        <taxon>Eukaryota</taxon>
        <taxon>Metazoa</taxon>
        <taxon>Ecdysozoa</taxon>
        <taxon>Nematoda</taxon>
        <taxon>Chromadorea</taxon>
        <taxon>Rhabditida</taxon>
        <taxon>Tylenchina</taxon>
        <taxon>Panagrolaimomorpha</taxon>
        <taxon>Panagrolaimoidea</taxon>
        <taxon>Panagrolaimidae</taxon>
        <taxon>Panagrolaimus</taxon>
    </lineage>
</organism>
<dbReference type="WBParaSite" id="ES5_v2.g25076.t1">
    <property type="protein sequence ID" value="ES5_v2.g25076.t1"/>
    <property type="gene ID" value="ES5_v2.g25076"/>
</dbReference>
<accession>A0AC34G618</accession>
<protein>
    <submittedName>
        <fullName evidence="2">BTB domain-containing protein</fullName>
    </submittedName>
</protein>
<dbReference type="Proteomes" id="UP000887579">
    <property type="component" value="Unplaced"/>
</dbReference>